<name>A0A8J2V1R2_9PROT</name>
<gene>
    <name evidence="5" type="ORF">GCM10011342_19540</name>
</gene>
<keyword evidence="3" id="KW-0804">Transcription</keyword>
<dbReference type="SUPFAM" id="SSF46689">
    <property type="entry name" value="Homeodomain-like"/>
    <property type="match status" value="1"/>
</dbReference>
<dbReference type="InterPro" id="IPR050109">
    <property type="entry name" value="HTH-type_TetR-like_transc_reg"/>
</dbReference>
<dbReference type="PANTHER" id="PTHR30055">
    <property type="entry name" value="HTH-TYPE TRANSCRIPTIONAL REGULATOR RUTR"/>
    <property type="match status" value="1"/>
</dbReference>
<dbReference type="GO" id="GO:0000976">
    <property type="term" value="F:transcription cis-regulatory region binding"/>
    <property type="evidence" value="ECO:0007669"/>
    <property type="project" value="TreeGrafter"/>
</dbReference>
<evidence type="ECO:0000259" key="4">
    <source>
        <dbReference type="Pfam" id="PF13305"/>
    </source>
</evidence>
<evidence type="ECO:0000256" key="2">
    <source>
        <dbReference type="ARBA" id="ARBA00023125"/>
    </source>
</evidence>
<dbReference type="RefSeq" id="WP_188158599.1">
    <property type="nucleotide sequence ID" value="NZ_BMGH01000001.1"/>
</dbReference>
<evidence type="ECO:0000256" key="3">
    <source>
        <dbReference type="ARBA" id="ARBA00023163"/>
    </source>
</evidence>
<reference evidence="5" key="2">
    <citation type="submission" date="2020-09" db="EMBL/GenBank/DDBJ databases">
        <authorList>
            <person name="Sun Q."/>
            <person name="Zhou Y."/>
        </authorList>
    </citation>
    <scope>NUCLEOTIDE SEQUENCE</scope>
    <source>
        <strain evidence="5">CGMCC 1.12921</strain>
    </source>
</reference>
<accession>A0A8J2V1R2</accession>
<keyword evidence="6" id="KW-1185">Reference proteome</keyword>
<proteinExistence type="predicted"/>
<reference evidence="5" key="1">
    <citation type="journal article" date="2014" name="Int. J. Syst. Evol. Microbiol.">
        <title>Complete genome sequence of Corynebacterium casei LMG S-19264T (=DSM 44701T), isolated from a smear-ripened cheese.</title>
        <authorList>
            <consortium name="US DOE Joint Genome Institute (JGI-PGF)"/>
            <person name="Walter F."/>
            <person name="Albersmeier A."/>
            <person name="Kalinowski J."/>
            <person name="Ruckert C."/>
        </authorList>
    </citation>
    <scope>NUCLEOTIDE SEQUENCE</scope>
    <source>
        <strain evidence="5">CGMCC 1.12921</strain>
    </source>
</reference>
<protein>
    <recommendedName>
        <fullName evidence="4">HTH-type transcriptional regulator MT1864/Rv1816-like C-terminal domain-containing protein</fullName>
    </recommendedName>
</protein>
<keyword evidence="2" id="KW-0238">DNA-binding</keyword>
<dbReference type="Pfam" id="PF13305">
    <property type="entry name" value="TetR_C_33"/>
    <property type="match status" value="1"/>
</dbReference>
<dbReference type="InterPro" id="IPR009057">
    <property type="entry name" value="Homeodomain-like_sf"/>
</dbReference>
<dbReference type="SUPFAM" id="SSF48498">
    <property type="entry name" value="Tetracyclin repressor-like, C-terminal domain"/>
    <property type="match status" value="1"/>
</dbReference>
<dbReference type="InterPro" id="IPR025996">
    <property type="entry name" value="MT1864/Rv1816-like_C"/>
</dbReference>
<feature type="domain" description="HTH-type transcriptional regulator MT1864/Rv1816-like C-terminal" evidence="4">
    <location>
        <begin position="95"/>
        <end position="191"/>
    </location>
</feature>
<evidence type="ECO:0000256" key="1">
    <source>
        <dbReference type="ARBA" id="ARBA00023015"/>
    </source>
</evidence>
<comment type="caution">
    <text evidence="5">The sequence shown here is derived from an EMBL/GenBank/DDBJ whole genome shotgun (WGS) entry which is preliminary data.</text>
</comment>
<evidence type="ECO:0000313" key="6">
    <source>
        <dbReference type="Proteomes" id="UP000613582"/>
    </source>
</evidence>
<dbReference type="EMBL" id="BMGH01000001">
    <property type="protein sequence ID" value="GGD10770.1"/>
    <property type="molecule type" value="Genomic_DNA"/>
</dbReference>
<evidence type="ECO:0000313" key="5">
    <source>
        <dbReference type="EMBL" id="GGD10770.1"/>
    </source>
</evidence>
<organism evidence="5 6">
    <name type="scientific">Aquisalinus flavus</name>
    <dbReference type="NCBI Taxonomy" id="1526572"/>
    <lineage>
        <taxon>Bacteria</taxon>
        <taxon>Pseudomonadati</taxon>
        <taxon>Pseudomonadota</taxon>
        <taxon>Alphaproteobacteria</taxon>
        <taxon>Parvularculales</taxon>
        <taxon>Parvularculaceae</taxon>
        <taxon>Aquisalinus</taxon>
    </lineage>
</organism>
<dbReference type="PANTHER" id="PTHR30055:SF234">
    <property type="entry name" value="HTH-TYPE TRANSCRIPTIONAL REGULATOR BETI"/>
    <property type="match status" value="1"/>
</dbReference>
<sequence length="205" mass="22965">MAYETSPRETQEEMRERALDIGEALIREGGLTQVKARVLAVRLNVSVGTIYNLFGQMDEFVYRLNARALDGLFIAGQQAIEAARTQNKDVTGQMLALSRAYLDYVIAHPDEWNAVLTFMQRRTGTPPDWYREKERAVSGLVASTIAQMPGMDDIARCRMMARAMWGAVHGIVTVSLRPAGMDQHVEEIWEQIDFVVRSIAAGMEG</sequence>
<dbReference type="GO" id="GO:0003700">
    <property type="term" value="F:DNA-binding transcription factor activity"/>
    <property type="evidence" value="ECO:0007669"/>
    <property type="project" value="TreeGrafter"/>
</dbReference>
<dbReference type="Proteomes" id="UP000613582">
    <property type="component" value="Unassembled WGS sequence"/>
</dbReference>
<dbReference type="AlphaFoldDB" id="A0A8J2V1R2"/>
<dbReference type="Gene3D" id="1.10.357.10">
    <property type="entry name" value="Tetracycline Repressor, domain 2"/>
    <property type="match status" value="1"/>
</dbReference>
<dbReference type="InterPro" id="IPR036271">
    <property type="entry name" value="Tet_transcr_reg_TetR-rel_C_sf"/>
</dbReference>
<keyword evidence="1" id="KW-0805">Transcription regulation</keyword>